<proteinExistence type="predicted"/>
<dbReference type="AlphaFoldDB" id="A0A915BNW0"/>
<accession>A0A915BNW0</accession>
<organism evidence="1 2">
    <name type="scientific">Parascaris univalens</name>
    <name type="common">Nematode worm</name>
    <dbReference type="NCBI Taxonomy" id="6257"/>
    <lineage>
        <taxon>Eukaryota</taxon>
        <taxon>Metazoa</taxon>
        <taxon>Ecdysozoa</taxon>
        <taxon>Nematoda</taxon>
        <taxon>Chromadorea</taxon>
        <taxon>Rhabditida</taxon>
        <taxon>Spirurina</taxon>
        <taxon>Ascaridomorpha</taxon>
        <taxon>Ascaridoidea</taxon>
        <taxon>Ascarididae</taxon>
        <taxon>Parascaris</taxon>
    </lineage>
</organism>
<dbReference type="WBParaSite" id="PgR049_g049_t02">
    <property type="protein sequence ID" value="PgR049_g049_t02"/>
    <property type="gene ID" value="PgR049_g049"/>
</dbReference>
<sequence length="87" mass="10364">MRLRITLNLHMRPFLTTSRQLISGHKYVYIYKSYDIHTLFCDMLADVSLGKVYYRMTDKYLQSLSEEVKAKVLKKENIWTNVKEQSA</sequence>
<keyword evidence="1" id="KW-1185">Reference proteome</keyword>
<name>A0A915BNW0_PARUN</name>
<evidence type="ECO:0000313" key="2">
    <source>
        <dbReference type="WBParaSite" id="PgR049_g049_t02"/>
    </source>
</evidence>
<reference evidence="2" key="1">
    <citation type="submission" date="2022-11" db="UniProtKB">
        <authorList>
            <consortium name="WormBaseParasite"/>
        </authorList>
    </citation>
    <scope>IDENTIFICATION</scope>
</reference>
<protein>
    <submittedName>
        <fullName evidence="2">Ovule protein</fullName>
    </submittedName>
</protein>
<evidence type="ECO:0000313" key="1">
    <source>
        <dbReference type="Proteomes" id="UP000887569"/>
    </source>
</evidence>
<dbReference type="Proteomes" id="UP000887569">
    <property type="component" value="Unplaced"/>
</dbReference>